<evidence type="ECO:0000256" key="6">
    <source>
        <dbReference type="ARBA" id="ARBA00023242"/>
    </source>
</evidence>
<dbReference type="InterPro" id="IPR004582">
    <property type="entry name" value="Checkpoint_prot_Rad17_Rad24"/>
</dbReference>
<keyword evidence="5" id="KW-0067">ATP-binding</keyword>
<proteinExistence type="inferred from homology"/>
<keyword evidence="3" id="KW-0547">Nucleotide-binding</keyword>
<evidence type="ECO:0000256" key="8">
    <source>
        <dbReference type="SAM" id="MobiDB-lite"/>
    </source>
</evidence>
<dbReference type="PANTHER" id="PTHR12172">
    <property type="entry name" value="CELL CYCLE CHECKPOINT PROTEIN RAD17"/>
    <property type="match status" value="1"/>
</dbReference>
<dbReference type="Pfam" id="PF03215">
    <property type="entry name" value="Rad17"/>
    <property type="match status" value="1"/>
</dbReference>
<feature type="compositionally biased region" description="Polar residues" evidence="8">
    <location>
        <begin position="7"/>
        <end position="17"/>
    </location>
</feature>
<dbReference type="GO" id="GO:0006281">
    <property type="term" value="P:DNA repair"/>
    <property type="evidence" value="ECO:0007669"/>
    <property type="project" value="InterPro"/>
</dbReference>
<feature type="domain" description="Checkpoint protein RAD24-like helical bundle" evidence="9">
    <location>
        <begin position="327"/>
        <end position="417"/>
    </location>
</feature>
<evidence type="ECO:0000256" key="2">
    <source>
        <dbReference type="ARBA" id="ARBA00006168"/>
    </source>
</evidence>
<dbReference type="InterPro" id="IPR057927">
    <property type="entry name" value="RAD24-like_helical"/>
</dbReference>
<evidence type="ECO:0000256" key="5">
    <source>
        <dbReference type="ARBA" id="ARBA00022840"/>
    </source>
</evidence>
<organism evidence="10 11">
    <name type="scientific">Piedraia hortae CBS 480.64</name>
    <dbReference type="NCBI Taxonomy" id="1314780"/>
    <lineage>
        <taxon>Eukaryota</taxon>
        <taxon>Fungi</taxon>
        <taxon>Dikarya</taxon>
        <taxon>Ascomycota</taxon>
        <taxon>Pezizomycotina</taxon>
        <taxon>Dothideomycetes</taxon>
        <taxon>Dothideomycetidae</taxon>
        <taxon>Capnodiales</taxon>
        <taxon>Piedraiaceae</taxon>
        <taxon>Piedraia</taxon>
    </lineage>
</organism>
<evidence type="ECO:0000259" key="9">
    <source>
        <dbReference type="Pfam" id="PF25812"/>
    </source>
</evidence>
<comment type="similarity">
    <text evidence="2">Belongs to the rad17/RAD24 family.</text>
</comment>
<feature type="region of interest" description="Disordered" evidence="8">
    <location>
        <begin position="1"/>
        <end position="44"/>
    </location>
</feature>
<feature type="non-terminal residue" evidence="10">
    <location>
        <position position="491"/>
    </location>
</feature>
<dbReference type="GO" id="GO:0005634">
    <property type="term" value="C:nucleus"/>
    <property type="evidence" value="ECO:0007669"/>
    <property type="project" value="UniProtKB-SubCell"/>
</dbReference>
<dbReference type="GO" id="GO:0003682">
    <property type="term" value="F:chromatin binding"/>
    <property type="evidence" value="ECO:0007669"/>
    <property type="project" value="TreeGrafter"/>
</dbReference>
<dbReference type="GO" id="GO:0000077">
    <property type="term" value="P:DNA damage checkpoint signaling"/>
    <property type="evidence" value="ECO:0007669"/>
    <property type="project" value="TreeGrafter"/>
</dbReference>
<keyword evidence="11" id="KW-1185">Reference proteome</keyword>
<dbReference type="GO" id="GO:0005524">
    <property type="term" value="F:ATP binding"/>
    <property type="evidence" value="ECO:0007669"/>
    <property type="project" value="UniProtKB-KW"/>
</dbReference>
<dbReference type="PANTHER" id="PTHR12172:SF0">
    <property type="entry name" value="CELL CYCLE CHECKPOINT PROTEIN RAD17"/>
    <property type="match status" value="1"/>
</dbReference>
<protein>
    <recommendedName>
        <fullName evidence="9">Checkpoint protein RAD24-like helical bundle domain-containing protein</fullName>
    </recommendedName>
</protein>
<dbReference type="EMBL" id="MU005999">
    <property type="protein sequence ID" value="KAF2859005.1"/>
    <property type="molecule type" value="Genomic_DNA"/>
</dbReference>
<sequence>LRKRKLPSQQASETDASVASRKFRKTSGGRRTPFGQTDTPEDRRPWVNRFAPADLSELAVHKRKVQEVRQWLDIAYRNKRQKVLVLKGPAGSGKTTTVKLLAAEMGVNVLEWRDPVNTCQLVKEESFSEQFEDFLRRGATSPGLTLCNSAENCSGKPAEDLSGSPAEVQGRNLLLIEEFPDISSRTSNYLQSFRSAIQQYVSALPVQSSPTPLVMVISEVLLSGNTAASDSFTMHRLLGPELMHHPYINTIEFNPVAKTYIGKALELVISKEAQQSGRRKSLGQVVIKHLAEGGDIRSAVSSLELVCGRSDVFKTSKEVLALINHREASLGIFHAIGKVVHNKRTEASVAQPPSYLPQHRRPLASEIDIDSLIDGLGTDTTTFIAGLHENHVLSASSVLESENCSTALSDADFLTAERSNPWNRATVTVGETLRQEVLSFHVAVRGLLFNLPYPVKRIAPKGSAHFDPNRIFYPSSLQIWKKEEEISAAVD</sequence>
<dbReference type="Pfam" id="PF25812">
    <property type="entry name" value="RAD24_helical"/>
    <property type="match status" value="1"/>
</dbReference>
<keyword evidence="6" id="KW-0539">Nucleus</keyword>
<dbReference type="InterPro" id="IPR027417">
    <property type="entry name" value="P-loop_NTPase"/>
</dbReference>
<evidence type="ECO:0000256" key="4">
    <source>
        <dbReference type="ARBA" id="ARBA00022763"/>
    </source>
</evidence>
<dbReference type="GO" id="GO:0003689">
    <property type="term" value="F:DNA clamp loader activity"/>
    <property type="evidence" value="ECO:0007669"/>
    <property type="project" value="TreeGrafter"/>
</dbReference>
<comment type="subcellular location">
    <subcellularLocation>
        <location evidence="1">Nucleus</location>
    </subcellularLocation>
</comment>
<dbReference type="Gene3D" id="3.40.50.300">
    <property type="entry name" value="P-loop containing nucleotide triphosphate hydrolases"/>
    <property type="match status" value="1"/>
</dbReference>
<dbReference type="AlphaFoldDB" id="A0A6A7BWB3"/>
<evidence type="ECO:0000256" key="7">
    <source>
        <dbReference type="ARBA" id="ARBA00023306"/>
    </source>
</evidence>
<name>A0A6A7BWB3_9PEZI</name>
<accession>A0A6A7BWB3</accession>
<dbReference type="Proteomes" id="UP000799421">
    <property type="component" value="Unassembled WGS sequence"/>
</dbReference>
<keyword evidence="4" id="KW-0227">DNA damage</keyword>
<keyword evidence="7" id="KW-0131">Cell cycle</keyword>
<dbReference type="SUPFAM" id="SSF52540">
    <property type="entry name" value="P-loop containing nucleoside triphosphate hydrolases"/>
    <property type="match status" value="1"/>
</dbReference>
<dbReference type="GO" id="GO:0033314">
    <property type="term" value="P:mitotic DNA replication checkpoint signaling"/>
    <property type="evidence" value="ECO:0007669"/>
    <property type="project" value="TreeGrafter"/>
</dbReference>
<evidence type="ECO:0000313" key="10">
    <source>
        <dbReference type="EMBL" id="KAF2859005.1"/>
    </source>
</evidence>
<dbReference type="OrthoDB" id="10265971at2759"/>
<evidence type="ECO:0000256" key="3">
    <source>
        <dbReference type="ARBA" id="ARBA00022741"/>
    </source>
</evidence>
<feature type="non-terminal residue" evidence="10">
    <location>
        <position position="1"/>
    </location>
</feature>
<evidence type="ECO:0000256" key="1">
    <source>
        <dbReference type="ARBA" id="ARBA00004123"/>
    </source>
</evidence>
<evidence type="ECO:0000313" key="11">
    <source>
        <dbReference type="Proteomes" id="UP000799421"/>
    </source>
</evidence>
<reference evidence="10" key="1">
    <citation type="journal article" date="2020" name="Stud. Mycol.">
        <title>101 Dothideomycetes genomes: a test case for predicting lifestyles and emergence of pathogens.</title>
        <authorList>
            <person name="Haridas S."/>
            <person name="Albert R."/>
            <person name="Binder M."/>
            <person name="Bloem J."/>
            <person name="Labutti K."/>
            <person name="Salamov A."/>
            <person name="Andreopoulos B."/>
            <person name="Baker S."/>
            <person name="Barry K."/>
            <person name="Bills G."/>
            <person name="Bluhm B."/>
            <person name="Cannon C."/>
            <person name="Castanera R."/>
            <person name="Culley D."/>
            <person name="Daum C."/>
            <person name="Ezra D."/>
            <person name="Gonzalez J."/>
            <person name="Henrissat B."/>
            <person name="Kuo A."/>
            <person name="Liang C."/>
            <person name="Lipzen A."/>
            <person name="Lutzoni F."/>
            <person name="Magnuson J."/>
            <person name="Mondo S."/>
            <person name="Nolan M."/>
            <person name="Ohm R."/>
            <person name="Pangilinan J."/>
            <person name="Park H.-J."/>
            <person name="Ramirez L."/>
            <person name="Alfaro M."/>
            <person name="Sun H."/>
            <person name="Tritt A."/>
            <person name="Yoshinaga Y."/>
            <person name="Zwiers L.-H."/>
            <person name="Turgeon B."/>
            <person name="Goodwin S."/>
            <person name="Spatafora J."/>
            <person name="Crous P."/>
            <person name="Grigoriev I."/>
        </authorList>
    </citation>
    <scope>NUCLEOTIDE SEQUENCE</scope>
    <source>
        <strain evidence="10">CBS 480.64</strain>
    </source>
</reference>
<gene>
    <name evidence="10" type="ORF">K470DRAFT_198934</name>
</gene>